<dbReference type="RefSeq" id="WP_006003760.1">
    <property type="nucleotide sequence ID" value="NZ_DS996351.1"/>
</dbReference>
<dbReference type="SUPFAM" id="SSF52540">
    <property type="entry name" value="P-loop containing nucleoside triphosphate hydrolases"/>
    <property type="match status" value="1"/>
</dbReference>
<comment type="caution">
    <text evidence="1">The sequence shown here is derived from an EMBL/GenBank/DDBJ whole genome shotgun (WGS) entry which is preliminary data.</text>
</comment>
<organism evidence="1 2">
    <name type="scientific">Desulfovibrio piger ATCC 29098</name>
    <dbReference type="NCBI Taxonomy" id="411464"/>
    <lineage>
        <taxon>Bacteria</taxon>
        <taxon>Pseudomonadati</taxon>
        <taxon>Thermodesulfobacteriota</taxon>
        <taxon>Desulfovibrionia</taxon>
        <taxon>Desulfovibrionales</taxon>
        <taxon>Desulfovibrionaceae</taxon>
        <taxon>Desulfovibrio</taxon>
    </lineage>
</organism>
<reference evidence="1 2" key="1">
    <citation type="submission" date="2008-10" db="EMBL/GenBank/DDBJ databases">
        <title>Draft genome sequence of Desulvovibrio piger (ATCC 29098).</title>
        <authorList>
            <person name="Sudarsanam P."/>
            <person name="Ley R."/>
            <person name="Guruge J."/>
            <person name="Turnbaugh P.J."/>
            <person name="Mahowald M."/>
            <person name="Liep D."/>
            <person name="Gordon J."/>
        </authorList>
    </citation>
    <scope>NUCLEOTIDE SEQUENCE [LARGE SCALE GENOMIC DNA]</scope>
    <source>
        <strain evidence="1 2">ATCC 29098</strain>
    </source>
</reference>
<proteinExistence type="predicted"/>
<accession>B6WQ51</accession>
<dbReference type="InterPro" id="IPR027417">
    <property type="entry name" value="P-loop_NTPase"/>
</dbReference>
<sequence>MERITLDDNATAHLWGKDGKELDFDKSAGESQIFATALILALANLSGLNAPMIVDTPLGRLDSLHREKMLQFWTETDRQVILLSQDEEIDRAQFEQLKPFILKSYLLTHTDMGKGIGLTVAREGYF</sequence>
<protein>
    <recommendedName>
        <fullName evidence="3">DNA sulfur modification protein DndD</fullName>
    </recommendedName>
</protein>
<gene>
    <name evidence="1" type="ORF">DESPIG_00174</name>
</gene>
<dbReference type="Gene3D" id="3.40.50.300">
    <property type="entry name" value="P-loop containing nucleotide triphosphate hydrolases"/>
    <property type="match status" value="1"/>
</dbReference>
<name>B6WQ51_9BACT</name>
<reference evidence="1 2" key="2">
    <citation type="submission" date="2008-10" db="EMBL/GenBank/DDBJ databases">
        <authorList>
            <person name="Fulton L."/>
            <person name="Clifton S."/>
            <person name="Fulton B."/>
            <person name="Xu J."/>
            <person name="Minx P."/>
            <person name="Pepin K.H."/>
            <person name="Johnson M."/>
            <person name="Bhonagiri V."/>
            <person name="Nash W.E."/>
            <person name="Mardis E.R."/>
            <person name="Wilson R.K."/>
        </authorList>
    </citation>
    <scope>NUCLEOTIDE SEQUENCE [LARGE SCALE GENOMIC DNA]</scope>
    <source>
        <strain evidence="1 2">ATCC 29098</strain>
    </source>
</reference>
<dbReference type="EMBL" id="ABXU01000009">
    <property type="protein sequence ID" value="EEB34852.1"/>
    <property type="molecule type" value="Genomic_DNA"/>
</dbReference>
<dbReference type="HOGENOM" id="CLU_1823955_0_0_7"/>
<dbReference type="AlphaFoldDB" id="B6WQ51"/>
<dbReference type="Proteomes" id="UP000003676">
    <property type="component" value="Unassembled WGS sequence"/>
</dbReference>
<evidence type="ECO:0000313" key="2">
    <source>
        <dbReference type="Proteomes" id="UP000003676"/>
    </source>
</evidence>
<evidence type="ECO:0000313" key="1">
    <source>
        <dbReference type="EMBL" id="EEB34852.1"/>
    </source>
</evidence>
<evidence type="ECO:0008006" key="3">
    <source>
        <dbReference type="Google" id="ProtNLM"/>
    </source>
</evidence>
<dbReference type="eggNOG" id="COG0419">
    <property type="taxonomic scope" value="Bacteria"/>
</dbReference>
<dbReference type="OrthoDB" id="9795626at2"/>